<protein>
    <submittedName>
        <fullName evidence="1">RCG31061</fullName>
    </submittedName>
</protein>
<name>A6ISM0_RAT</name>
<evidence type="ECO:0000313" key="2">
    <source>
        <dbReference type="Proteomes" id="UP000234681"/>
    </source>
</evidence>
<evidence type="ECO:0000313" key="1">
    <source>
        <dbReference type="EMBL" id="EDL80574.1"/>
    </source>
</evidence>
<dbReference type="EMBL" id="CH473968">
    <property type="protein sequence ID" value="EDL80574.1"/>
    <property type="molecule type" value="Genomic_DNA"/>
</dbReference>
<dbReference type="Proteomes" id="UP000234681">
    <property type="component" value="Chromosome 5"/>
</dbReference>
<dbReference type="AlphaFoldDB" id="A6ISM0"/>
<reference evidence="2" key="1">
    <citation type="submission" date="2005-09" db="EMBL/GenBank/DDBJ databases">
        <authorList>
            <person name="Mural R.J."/>
            <person name="Li P.W."/>
            <person name="Adams M.D."/>
            <person name="Amanatides P.G."/>
            <person name="Baden-Tillson H."/>
            <person name="Barnstead M."/>
            <person name="Chin S.H."/>
            <person name="Dew I."/>
            <person name="Evans C.A."/>
            <person name="Ferriera S."/>
            <person name="Flanigan M."/>
            <person name="Fosler C."/>
            <person name="Glodek A."/>
            <person name="Gu Z."/>
            <person name="Holt R.A."/>
            <person name="Jennings D."/>
            <person name="Kraft C.L."/>
            <person name="Lu F."/>
            <person name="Nguyen T."/>
            <person name="Nusskern D.R."/>
            <person name="Pfannkoch C.M."/>
            <person name="Sitter C."/>
            <person name="Sutton G.G."/>
            <person name="Venter J.C."/>
            <person name="Wang Z."/>
            <person name="Woodage T."/>
            <person name="Zheng X.H."/>
            <person name="Zhong F."/>
        </authorList>
    </citation>
    <scope>NUCLEOTIDE SEQUENCE [LARGE SCALE GENOMIC DNA]</scope>
    <source>
        <strain>BN</strain>
        <strain evidence="2">Sprague-Dawley</strain>
    </source>
</reference>
<proteinExistence type="predicted"/>
<gene>
    <name evidence="1" type="ORF">rCG_31061</name>
</gene>
<organism evidence="1 2">
    <name type="scientific">Rattus norvegicus</name>
    <name type="common">Rat</name>
    <dbReference type="NCBI Taxonomy" id="10116"/>
    <lineage>
        <taxon>Eukaryota</taxon>
        <taxon>Metazoa</taxon>
        <taxon>Chordata</taxon>
        <taxon>Craniata</taxon>
        <taxon>Vertebrata</taxon>
        <taxon>Euteleostomi</taxon>
        <taxon>Mammalia</taxon>
        <taxon>Eutheria</taxon>
        <taxon>Euarchontoglires</taxon>
        <taxon>Glires</taxon>
        <taxon>Rodentia</taxon>
        <taxon>Myomorpha</taxon>
        <taxon>Muroidea</taxon>
        <taxon>Muridae</taxon>
        <taxon>Murinae</taxon>
        <taxon>Rattus</taxon>
    </lineage>
</organism>
<sequence>MAVLAKDHTQRSDPAHTLDYSMIWLEYTYALSTHL</sequence>
<accession>A6ISM0</accession>